<dbReference type="SUPFAM" id="SSF55874">
    <property type="entry name" value="ATPase domain of HSP90 chaperone/DNA topoisomerase II/histidine kinase"/>
    <property type="match status" value="1"/>
</dbReference>
<evidence type="ECO:0000313" key="16">
    <source>
        <dbReference type="Proteomes" id="UP001254257"/>
    </source>
</evidence>
<accession>A0ABU3S0Z9</accession>
<dbReference type="PANTHER" id="PTHR45569:SF1">
    <property type="entry name" value="SENSOR PROTEIN KDPD"/>
    <property type="match status" value="1"/>
</dbReference>
<evidence type="ECO:0000256" key="13">
    <source>
        <dbReference type="SAM" id="Phobius"/>
    </source>
</evidence>
<keyword evidence="7" id="KW-0547">Nucleotide-binding</keyword>
<dbReference type="InterPro" id="IPR003661">
    <property type="entry name" value="HisK_dim/P_dom"/>
</dbReference>
<dbReference type="InterPro" id="IPR025201">
    <property type="entry name" value="KdpD_TM"/>
</dbReference>
<dbReference type="EMBL" id="JAWDID010000001">
    <property type="protein sequence ID" value="MDU0338446.1"/>
    <property type="molecule type" value="Genomic_DNA"/>
</dbReference>
<evidence type="ECO:0000256" key="9">
    <source>
        <dbReference type="ARBA" id="ARBA00022840"/>
    </source>
</evidence>
<comment type="subcellular location">
    <subcellularLocation>
        <location evidence="2">Membrane</location>
        <topology evidence="2">Multi-pass membrane protein</topology>
    </subcellularLocation>
</comment>
<gene>
    <name evidence="15" type="ORF">RKE40_01055</name>
</gene>
<keyword evidence="11" id="KW-0902">Two-component regulatory system</keyword>
<evidence type="ECO:0000256" key="11">
    <source>
        <dbReference type="ARBA" id="ARBA00023012"/>
    </source>
</evidence>
<dbReference type="InterPro" id="IPR052023">
    <property type="entry name" value="Histidine_kinase_KdpD"/>
</dbReference>
<protein>
    <recommendedName>
        <fullName evidence="3">histidine kinase</fullName>
        <ecNumber evidence="3">2.7.13.3</ecNumber>
    </recommendedName>
</protein>
<dbReference type="GO" id="GO:0005524">
    <property type="term" value="F:ATP binding"/>
    <property type="evidence" value="ECO:0007669"/>
    <property type="project" value="UniProtKB-KW"/>
</dbReference>
<dbReference type="InterPro" id="IPR036890">
    <property type="entry name" value="HATPase_C_sf"/>
</dbReference>
<dbReference type="InterPro" id="IPR003594">
    <property type="entry name" value="HATPase_dom"/>
</dbReference>
<dbReference type="PRINTS" id="PR00344">
    <property type="entry name" value="BCTRLSENSOR"/>
</dbReference>
<evidence type="ECO:0000256" key="3">
    <source>
        <dbReference type="ARBA" id="ARBA00012438"/>
    </source>
</evidence>
<dbReference type="InterPro" id="IPR005467">
    <property type="entry name" value="His_kinase_dom"/>
</dbReference>
<reference evidence="15 16" key="1">
    <citation type="submission" date="2023-09" db="EMBL/GenBank/DDBJ databases">
        <title>Whole genome shotgun sequencing (WGS) of Bosea sp. ZW T0_25, isolated from stored onions (Allium cepa).</title>
        <authorList>
            <person name="Stoll D.A."/>
            <person name="Huch M."/>
        </authorList>
    </citation>
    <scope>NUCLEOTIDE SEQUENCE [LARGE SCALE GENOMIC DNA]</scope>
    <source>
        <strain evidence="15 16">ZW T0_25</strain>
    </source>
</reference>
<evidence type="ECO:0000256" key="4">
    <source>
        <dbReference type="ARBA" id="ARBA00022553"/>
    </source>
</evidence>
<dbReference type="Gene3D" id="1.10.287.130">
    <property type="match status" value="1"/>
</dbReference>
<dbReference type="PROSITE" id="PS50109">
    <property type="entry name" value="HIS_KIN"/>
    <property type="match status" value="1"/>
</dbReference>
<keyword evidence="9 15" id="KW-0067">ATP-binding</keyword>
<dbReference type="PANTHER" id="PTHR45569">
    <property type="entry name" value="SENSOR PROTEIN KDPD"/>
    <property type="match status" value="1"/>
</dbReference>
<evidence type="ECO:0000256" key="1">
    <source>
        <dbReference type="ARBA" id="ARBA00000085"/>
    </source>
</evidence>
<evidence type="ECO:0000259" key="14">
    <source>
        <dbReference type="PROSITE" id="PS50109"/>
    </source>
</evidence>
<evidence type="ECO:0000256" key="7">
    <source>
        <dbReference type="ARBA" id="ARBA00022741"/>
    </source>
</evidence>
<dbReference type="InterPro" id="IPR036097">
    <property type="entry name" value="HisK_dim/P_sf"/>
</dbReference>
<comment type="caution">
    <text evidence="15">The sequence shown here is derived from an EMBL/GenBank/DDBJ whole genome shotgun (WGS) entry which is preliminary data.</text>
</comment>
<dbReference type="Gene3D" id="3.30.565.10">
    <property type="entry name" value="Histidine kinase-like ATPase, C-terminal domain"/>
    <property type="match status" value="1"/>
</dbReference>
<dbReference type="EC" id="2.7.13.3" evidence="3"/>
<dbReference type="Gene3D" id="1.20.120.620">
    <property type="entry name" value="Backbone structure of the membrane domain of e. Coli histidine kinase receptor kdpd"/>
    <property type="match status" value="1"/>
</dbReference>
<evidence type="ECO:0000256" key="6">
    <source>
        <dbReference type="ARBA" id="ARBA00022692"/>
    </source>
</evidence>
<evidence type="ECO:0000256" key="12">
    <source>
        <dbReference type="ARBA" id="ARBA00023136"/>
    </source>
</evidence>
<keyword evidence="12 13" id="KW-0472">Membrane</keyword>
<dbReference type="InterPro" id="IPR038318">
    <property type="entry name" value="KdpD_sf"/>
</dbReference>
<dbReference type="Pfam" id="PF00512">
    <property type="entry name" value="HisKA"/>
    <property type="match status" value="1"/>
</dbReference>
<dbReference type="RefSeq" id="WP_316016390.1">
    <property type="nucleotide sequence ID" value="NZ_JAWDID010000001.1"/>
</dbReference>
<evidence type="ECO:0000256" key="5">
    <source>
        <dbReference type="ARBA" id="ARBA00022679"/>
    </source>
</evidence>
<keyword evidence="5" id="KW-0808">Transferase</keyword>
<evidence type="ECO:0000256" key="10">
    <source>
        <dbReference type="ARBA" id="ARBA00022989"/>
    </source>
</evidence>
<dbReference type="SUPFAM" id="SSF47384">
    <property type="entry name" value="Homodimeric domain of signal transducing histidine kinase"/>
    <property type="match status" value="1"/>
</dbReference>
<keyword evidence="4" id="KW-0597">Phosphoprotein</keyword>
<dbReference type="CDD" id="cd00082">
    <property type="entry name" value="HisKA"/>
    <property type="match status" value="1"/>
</dbReference>
<dbReference type="Pfam" id="PF02518">
    <property type="entry name" value="HATPase_c"/>
    <property type="match status" value="1"/>
</dbReference>
<feature type="domain" description="Histidine kinase" evidence="14">
    <location>
        <begin position="283"/>
        <end position="500"/>
    </location>
</feature>
<keyword evidence="8" id="KW-0418">Kinase</keyword>
<organism evidence="15 16">
    <name type="scientific">Bosea rubneri</name>
    <dbReference type="NCBI Taxonomy" id="3075434"/>
    <lineage>
        <taxon>Bacteria</taxon>
        <taxon>Pseudomonadati</taxon>
        <taxon>Pseudomonadota</taxon>
        <taxon>Alphaproteobacteria</taxon>
        <taxon>Hyphomicrobiales</taxon>
        <taxon>Boseaceae</taxon>
        <taxon>Bosea</taxon>
    </lineage>
</organism>
<feature type="transmembrane region" description="Helical" evidence="13">
    <location>
        <begin position="85"/>
        <end position="103"/>
    </location>
</feature>
<evidence type="ECO:0000313" key="15">
    <source>
        <dbReference type="EMBL" id="MDU0338446.1"/>
    </source>
</evidence>
<sequence>MRLKQPLLVYANVLLLVAAATALAAAVVSFATLESVSAIYMLPVLVAAVRYGTGPAIMAALLGALLTTLFYPPLFSVKVFRLPQLIDLVTSLVVALVIGRLAGRIRQEMLRARNREREIRQLYELGGAMAAAGDADTIYVEVASHMALALSCPVIVFRVSRRGEIETVGAPGGSAAPEALTAAAGDFARTEATSTASKVARVDLGGHGDWLLCRLGGKDRTDAVLAVALGALGEVPADALVARASSILAEGSRSLERLGLSKTIEERNLRQRTDELRDILMESVSHDLRTPVASIMGAASVLAAAPAIAGTPELTGLAGAIGSEARRLDLRIQNLLDVTRIRSGALQPRLDTVDAADLINAAMAGAAANLRGRRIERHFADDLPFLRIDPALVEQALINVLDNAAKFGPAAAAIAISASVEAEKLVIAVRDQGPGLDAGEREQIFERFYRGERHADIAGGSGLGLAIAKVFVEANGGTIEALSDGPNRGTTMRIALPLAADPPPLGDDDE</sequence>
<proteinExistence type="predicted"/>
<comment type="catalytic activity">
    <reaction evidence="1">
        <text>ATP + protein L-histidine = ADP + protein N-phospho-L-histidine.</text>
        <dbReference type="EC" id="2.7.13.3"/>
    </reaction>
</comment>
<dbReference type="SMART" id="SM00387">
    <property type="entry name" value="HATPase_c"/>
    <property type="match status" value="1"/>
</dbReference>
<dbReference type="InterPro" id="IPR004358">
    <property type="entry name" value="Sig_transdc_His_kin-like_C"/>
</dbReference>
<feature type="transmembrane region" description="Helical" evidence="13">
    <location>
        <begin position="51"/>
        <end position="73"/>
    </location>
</feature>
<keyword evidence="6 13" id="KW-0812">Transmembrane</keyword>
<keyword evidence="10 13" id="KW-1133">Transmembrane helix</keyword>
<evidence type="ECO:0000256" key="8">
    <source>
        <dbReference type="ARBA" id="ARBA00022777"/>
    </source>
</evidence>
<dbReference type="SMART" id="SM00388">
    <property type="entry name" value="HisKA"/>
    <property type="match status" value="1"/>
</dbReference>
<feature type="transmembrane region" description="Helical" evidence="13">
    <location>
        <begin position="7"/>
        <end position="31"/>
    </location>
</feature>
<keyword evidence="16" id="KW-1185">Reference proteome</keyword>
<name>A0ABU3S0Z9_9HYPH</name>
<dbReference type="Proteomes" id="UP001254257">
    <property type="component" value="Unassembled WGS sequence"/>
</dbReference>
<dbReference type="CDD" id="cd00075">
    <property type="entry name" value="HATPase"/>
    <property type="match status" value="1"/>
</dbReference>
<evidence type="ECO:0000256" key="2">
    <source>
        <dbReference type="ARBA" id="ARBA00004141"/>
    </source>
</evidence>
<dbReference type="Pfam" id="PF13493">
    <property type="entry name" value="DUF4118"/>
    <property type="match status" value="1"/>
</dbReference>